<evidence type="ECO:0000313" key="2">
    <source>
        <dbReference type="Proteomes" id="UP000481043"/>
    </source>
</evidence>
<dbReference type="EMBL" id="JAAIWM010000002">
    <property type="protein sequence ID" value="NEY71578.1"/>
    <property type="molecule type" value="Genomic_DNA"/>
</dbReference>
<dbReference type="RefSeq" id="WP_163179018.1">
    <property type="nucleotide sequence ID" value="NZ_JAAIWM010000002.1"/>
</dbReference>
<keyword evidence="2" id="KW-1185">Reference proteome</keyword>
<dbReference type="GO" id="GO:0004519">
    <property type="term" value="F:endonuclease activity"/>
    <property type="evidence" value="ECO:0007669"/>
    <property type="project" value="UniProtKB-KW"/>
</dbReference>
<keyword evidence="1" id="KW-0540">Nuclease</keyword>
<dbReference type="Gene3D" id="3.40.91.30">
    <property type="match status" value="1"/>
</dbReference>
<dbReference type="Proteomes" id="UP000481043">
    <property type="component" value="Unassembled WGS sequence"/>
</dbReference>
<comment type="caution">
    <text evidence="1">The sequence shown here is derived from an EMBL/GenBank/DDBJ whole genome shotgun (WGS) entry which is preliminary data.</text>
</comment>
<gene>
    <name evidence="1" type="ORF">G4D63_07445</name>
</gene>
<sequence>MNRGYAGLYNGHYLRSSYEFAYAMYLDYYFIPWGYEDHTFDLGFKQYKPDFFFYDQNGKLIKIVEIKSRNIEAKAEAKKALNSIKERYKIDCELLSYEELLELYRPLPFSLNSVISQWIKSKDTSINKATFGEHNGHYNLKHSVSAKKKIGEHTKRLWSSDSEARRRMQAGLRKSGIKKGYIKVPRENRLCEGCTKEFQVLITSSQRFCSQLCSGKFAIIKATERYVEKRKTIHQDIKEYIIQWSITNKKTVSETPLNKIKTTLTPLVDDIQKLFGVKDFRVISKAVFGEDRGRKELIMFMKKVCNEKIC</sequence>
<reference evidence="1 2" key="1">
    <citation type="submission" date="2020-02" db="EMBL/GenBank/DDBJ databases">
        <title>Bacillus aquiflavi sp. nov., isolated from yellow water of strong flavor Chinese baijiu in Yibin region of China.</title>
        <authorList>
            <person name="Xie J."/>
        </authorList>
    </citation>
    <scope>NUCLEOTIDE SEQUENCE [LARGE SCALE GENOMIC DNA]</scope>
    <source>
        <strain evidence="1 2">SA4</strain>
    </source>
</reference>
<proteinExistence type="predicted"/>
<keyword evidence="1" id="KW-0378">Hydrolase</keyword>
<organism evidence="1 2">
    <name type="scientific">Bacillus mesophilus</name>
    <dbReference type="NCBI Taxonomy" id="1808955"/>
    <lineage>
        <taxon>Bacteria</taxon>
        <taxon>Bacillati</taxon>
        <taxon>Bacillota</taxon>
        <taxon>Bacilli</taxon>
        <taxon>Bacillales</taxon>
        <taxon>Bacillaceae</taxon>
        <taxon>Bacillus</taxon>
    </lineage>
</organism>
<dbReference type="AlphaFoldDB" id="A0A6M0Q966"/>
<keyword evidence="1" id="KW-0255">Endonuclease</keyword>
<protein>
    <submittedName>
        <fullName evidence="1">Restriction endonuclease</fullName>
    </submittedName>
</protein>
<name>A0A6M0Q966_9BACI</name>
<accession>A0A6M0Q966</accession>
<evidence type="ECO:0000313" key="1">
    <source>
        <dbReference type="EMBL" id="NEY71578.1"/>
    </source>
</evidence>